<keyword evidence="3" id="KW-1185">Reference proteome</keyword>
<dbReference type="EnsemblPlants" id="OBART08G14890.1">
    <property type="protein sequence ID" value="OBART08G14890.1"/>
    <property type="gene ID" value="OBART08G14890"/>
</dbReference>
<accession>A0A0D3H0B3</accession>
<feature type="transmembrane region" description="Helical" evidence="1">
    <location>
        <begin position="86"/>
        <end position="108"/>
    </location>
</feature>
<dbReference type="Gramene" id="OBART08G14890.1">
    <property type="protein sequence ID" value="OBART08G14890.1"/>
    <property type="gene ID" value="OBART08G14890"/>
</dbReference>
<protein>
    <submittedName>
        <fullName evidence="2">Uncharacterized protein</fullName>
    </submittedName>
</protein>
<evidence type="ECO:0000313" key="2">
    <source>
        <dbReference type="EnsemblPlants" id="OBART08G14890.1"/>
    </source>
</evidence>
<feature type="transmembrane region" description="Helical" evidence="1">
    <location>
        <begin position="181"/>
        <end position="202"/>
    </location>
</feature>
<organism evidence="2">
    <name type="scientific">Oryza barthii</name>
    <dbReference type="NCBI Taxonomy" id="65489"/>
    <lineage>
        <taxon>Eukaryota</taxon>
        <taxon>Viridiplantae</taxon>
        <taxon>Streptophyta</taxon>
        <taxon>Embryophyta</taxon>
        <taxon>Tracheophyta</taxon>
        <taxon>Spermatophyta</taxon>
        <taxon>Magnoliopsida</taxon>
        <taxon>Liliopsida</taxon>
        <taxon>Poales</taxon>
        <taxon>Poaceae</taxon>
        <taxon>BOP clade</taxon>
        <taxon>Oryzoideae</taxon>
        <taxon>Oryzeae</taxon>
        <taxon>Oryzinae</taxon>
        <taxon>Oryza</taxon>
    </lineage>
</organism>
<reference evidence="2" key="2">
    <citation type="submission" date="2015-03" db="UniProtKB">
        <authorList>
            <consortium name="EnsemblPlants"/>
        </authorList>
    </citation>
    <scope>IDENTIFICATION</scope>
</reference>
<feature type="transmembrane region" description="Helical" evidence="1">
    <location>
        <begin position="38"/>
        <end position="66"/>
    </location>
</feature>
<evidence type="ECO:0000313" key="3">
    <source>
        <dbReference type="Proteomes" id="UP000026960"/>
    </source>
</evidence>
<evidence type="ECO:0000256" key="1">
    <source>
        <dbReference type="SAM" id="Phobius"/>
    </source>
</evidence>
<name>A0A0D3H0B3_9ORYZ</name>
<proteinExistence type="predicted"/>
<reference evidence="2" key="1">
    <citation type="journal article" date="2009" name="Rice">
        <title>De Novo Next Generation Sequencing of Plant Genomes.</title>
        <authorList>
            <person name="Rounsley S."/>
            <person name="Marri P.R."/>
            <person name="Yu Y."/>
            <person name="He R."/>
            <person name="Sisneros N."/>
            <person name="Goicoechea J.L."/>
            <person name="Lee S.J."/>
            <person name="Angelova A."/>
            <person name="Kudrna D."/>
            <person name="Luo M."/>
            <person name="Affourtit J."/>
            <person name="Desany B."/>
            <person name="Knight J."/>
            <person name="Niazi F."/>
            <person name="Egholm M."/>
            <person name="Wing R.A."/>
        </authorList>
    </citation>
    <scope>NUCLEOTIDE SEQUENCE [LARGE SCALE GENOMIC DNA]</scope>
    <source>
        <strain evidence="2">cv. IRGC 105608</strain>
    </source>
</reference>
<dbReference type="Proteomes" id="UP000026960">
    <property type="component" value="Chromosome 8"/>
</dbReference>
<keyword evidence="1" id="KW-1133">Transmembrane helix</keyword>
<keyword evidence="1" id="KW-0812">Transmembrane</keyword>
<sequence>MEAAGGAARGFRRRVPEPGWWVLRAVERSLRRRLSRAVAAWLPATVVVGWVTAVAGIAPIVGRWVGGEVGRAMEVAGVHVVGAGQHVFMLLVVPIAVLLMVMQLRLLAGPLMGGRGMLVRTIAAMELSILEHHRERRGKWNQLAQEIVFPLSISFVLLGVAMIGLMITGFSPEKEFSRKNIGWILADVGFLGWHALVGFFLLPKVILTLRATSLFSSGSLNYHCLAFSSPLTIKLNVNN</sequence>
<dbReference type="PaxDb" id="65489-OBART08G14890.1"/>
<dbReference type="HOGENOM" id="CLU_1162655_0_0_1"/>
<feature type="transmembrane region" description="Helical" evidence="1">
    <location>
        <begin position="147"/>
        <end position="169"/>
    </location>
</feature>
<dbReference type="AlphaFoldDB" id="A0A0D3H0B3"/>
<keyword evidence="1" id="KW-0472">Membrane</keyword>